<dbReference type="PANTHER" id="PTHR23015:SF25">
    <property type="entry name" value="DUF38 DOMAIN-CONTAINING PROTEIN-RELATED"/>
    <property type="match status" value="1"/>
</dbReference>
<feature type="domain" description="DUF38" evidence="1">
    <location>
        <begin position="3"/>
        <end position="114"/>
    </location>
</feature>
<dbReference type="InterPro" id="IPR002900">
    <property type="entry name" value="DUF38/FTH_CAE_spp"/>
</dbReference>
<accession>A0AAE9ABE6</accession>
<name>A0AAE9ABE6_CAEBR</name>
<organism evidence="2 3">
    <name type="scientific">Caenorhabditis briggsae</name>
    <dbReference type="NCBI Taxonomy" id="6238"/>
    <lineage>
        <taxon>Eukaryota</taxon>
        <taxon>Metazoa</taxon>
        <taxon>Ecdysozoa</taxon>
        <taxon>Nematoda</taxon>
        <taxon>Chromadorea</taxon>
        <taxon>Rhabditida</taxon>
        <taxon>Rhabditina</taxon>
        <taxon>Rhabditomorpha</taxon>
        <taxon>Rhabditoidea</taxon>
        <taxon>Rhabditidae</taxon>
        <taxon>Peloderinae</taxon>
        <taxon>Caenorhabditis</taxon>
    </lineage>
</organism>
<reference evidence="2 3" key="1">
    <citation type="submission" date="2022-02" db="EMBL/GenBank/DDBJ databases">
        <title>Chromosome-level reference genomes for two strains of Caenorhabditis briggsae: an improved platform for comparative genomics.</title>
        <authorList>
            <person name="Stevens L."/>
            <person name="Andersen E.C."/>
        </authorList>
    </citation>
    <scope>NUCLEOTIDE SEQUENCE [LARGE SCALE GENOMIC DNA]</scope>
    <source>
        <strain evidence="2">QX1410_ONT</strain>
        <tissue evidence="2">Whole-organism</tissue>
    </source>
</reference>
<dbReference type="InterPro" id="IPR040161">
    <property type="entry name" value="FB224"/>
</dbReference>
<evidence type="ECO:0000259" key="1">
    <source>
        <dbReference type="Pfam" id="PF01827"/>
    </source>
</evidence>
<proteinExistence type="predicted"/>
<sequence length="178" mass="21054">MKVMEIILAIDPRSLKIIELLYPCNQDSTENKSVEEFPFPVDKLSETLQWQNAEQLISNYLTITTPIQEINVFHFANLEILVKTLSSEDVDYLRTNLLKSSKFQKFKISFRKSTIGESLYMLIGQPYRTVCDFKKNWYFPFENTNYYIHIVLNTRHVESRKGNWITLVRVPIEDTPFF</sequence>
<evidence type="ECO:0000313" key="2">
    <source>
        <dbReference type="EMBL" id="ULT91418.1"/>
    </source>
</evidence>
<gene>
    <name evidence="2" type="ORF">L3Y34_009200</name>
</gene>
<dbReference type="PANTHER" id="PTHR23015">
    <property type="entry name" value="UNCHARACTERIZED C.ELEGANS PROTEIN"/>
    <property type="match status" value="1"/>
</dbReference>
<dbReference type="AlphaFoldDB" id="A0AAE9ABE6"/>
<evidence type="ECO:0000313" key="3">
    <source>
        <dbReference type="Proteomes" id="UP000827892"/>
    </source>
</evidence>
<dbReference type="Proteomes" id="UP000827892">
    <property type="component" value="Chromosome V"/>
</dbReference>
<dbReference type="EMBL" id="CP090895">
    <property type="protein sequence ID" value="ULT91418.1"/>
    <property type="molecule type" value="Genomic_DNA"/>
</dbReference>
<dbReference type="Pfam" id="PF01827">
    <property type="entry name" value="FTH"/>
    <property type="match status" value="1"/>
</dbReference>
<protein>
    <recommendedName>
        <fullName evidence="1">DUF38 domain-containing protein</fullName>
    </recommendedName>
</protein>